<sequence>MFVFYYKSLIGQTFYGEVMNELRKYISNQRKSLKNYLRSGYFEYASQMYFVLIKSIKNEVQDKEYKAEDLREELEGIGEELSLLKEEGYDDVYSYYFFESNLMSKNLSLEIVRSIQI</sequence>
<dbReference type="Proteomes" id="UP000008963">
    <property type="component" value="Chromosome"/>
</dbReference>
<evidence type="ECO:0000313" key="2">
    <source>
        <dbReference type="EMBL" id="CBW25720.1"/>
    </source>
</evidence>
<evidence type="ECO:0000256" key="1">
    <source>
        <dbReference type="SAM" id="Coils"/>
    </source>
</evidence>
<proteinExistence type="predicted"/>
<dbReference type="KEGG" id="bmx:BMS_0824"/>
<evidence type="ECO:0000313" key="3">
    <source>
        <dbReference type="Proteomes" id="UP000008963"/>
    </source>
</evidence>
<dbReference type="STRING" id="862908.BMS_0824"/>
<dbReference type="HOGENOM" id="CLU_2081537_0_0_7"/>
<reference evidence="3" key="1">
    <citation type="journal article" date="2013" name="ISME J.">
        <title>A small predatory core genome in the divergent marine Bacteriovorax marinus SJ and the terrestrial Bdellovibrio bacteriovorus.</title>
        <authorList>
            <person name="Crossman L.C."/>
            <person name="Chen H."/>
            <person name="Cerdeno-Tarraga A.M."/>
            <person name="Brooks K."/>
            <person name="Quail M.A."/>
            <person name="Pineiro S.A."/>
            <person name="Hobley L."/>
            <person name="Sockett R.E."/>
            <person name="Bentley S.D."/>
            <person name="Parkhill J."/>
            <person name="Williams H.N."/>
            <person name="Stine O.C."/>
        </authorList>
    </citation>
    <scope>NUCLEOTIDE SEQUENCE [LARGE SCALE GENOMIC DNA]</scope>
    <source>
        <strain evidence="3">ATCC BAA-682 / DSM 15412 / SJ</strain>
    </source>
</reference>
<protein>
    <submittedName>
        <fullName evidence="2">Uncharacterized protein</fullName>
    </submittedName>
</protein>
<keyword evidence="1" id="KW-0175">Coiled coil</keyword>
<feature type="coiled-coil region" evidence="1">
    <location>
        <begin position="53"/>
        <end position="87"/>
    </location>
</feature>
<organism evidence="2 3">
    <name type="scientific">Halobacteriovorax marinus (strain ATCC BAA-682 / DSM 15412 / SJ)</name>
    <name type="common">Bacteriovorax marinus</name>
    <dbReference type="NCBI Taxonomy" id="862908"/>
    <lineage>
        <taxon>Bacteria</taxon>
        <taxon>Pseudomonadati</taxon>
        <taxon>Bdellovibrionota</taxon>
        <taxon>Bacteriovoracia</taxon>
        <taxon>Bacteriovoracales</taxon>
        <taxon>Halobacteriovoraceae</taxon>
        <taxon>Halobacteriovorax</taxon>
    </lineage>
</organism>
<dbReference type="AlphaFoldDB" id="E1WX19"/>
<accession>E1WX19</accession>
<dbReference type="PATRIC" id="fig|862908.3.peg.787"/>
<gene>
    <name evidence="2" type="ordered locus">BMS_0824</name>
</gene>
<keyword evidence="3" id="KW-1185">Reference proteome</keyword>
<dbReference type="EMBL" id="FQ312005">
    <property type="protein sequence ID" value="CBW25720.1"/>
    <property type="molecule type" value="Genomic_DNA"/>
</dbReference>
<name>E1WX19_HALMS</name>